<sequence length="159" mass="18128">MGLDMYLRAKKYVSGYSFGKEAEKEEYAKIIDIIGEYRAIADKDTPSGEIAVTAMYWRKANAIHNWFVENVQNGVDNCGTYPVSRNDLIALRETCAVVLAERSLAETLLPPTSGFFFGGTELDEWYWGGVQETHDRLGEILDLVGEEDYAWDFEYRSSW</sequence>
<proteinExistence type="predicted"/>
<dbReference type="EMBL" id="LR796984">
    <property type="protein sequence ID" value="CAB4179885.1"/>
    <property type="molecule type" value="Genomic_DNA"/>
</dbReference>
<evidence type="ECO:0000313" key="3">
    <source>
        <dbReference type="EMBL" id="CAB4188704.1"/>
    </source>
</evidence>
<evidence type="ECO:0000313" key="2">
    <source>
        <dbReference type="EMBL" id="CAB4179885.1"/>
    </source>
</evidence>
<reference evidence="2" key="1">
    <citation type="submission" date="2020-05" db="EMBL/GenBank/DDBJ databases">
        <authorList>
            <person name="Chiriac C."/>
            <person name="Salcher M."/>
            <person name="Ghai R."/>
            <person name="Kavagutti S V."/>
        </authorList>
    </citation>
    <scope>NUCLEOTIDE SEQUENCE</scope>
</reference>
<evidence type="ECO:0000313" key="1">
    <source>
        <dbReference type="EMBL" id="CAB4175012.1"/>
    </source>
</evidence>
<organism evidence="2">
    <name type="scientific">uncultured Caudovirales phage</name>
    <dbReference type="NCBI Taxonomy" id="2100421"/>
    <lineage>
        <taxon>Viruses</taxon>
        <taxon>Duplodnaviria</taxon>
        <taxon>Heunggongvirae</taxon>
        <taxon>Uroviricota</taxon>
        <taxon>Caudoviricetes</taxon>
        <taxon>Peduoviridae</taxon>
        <taxon>Maltschvirus</taxon>
        <taxon>Maltschvirus maltsch</taxon>
    </lineage>
</organism>
<gene>
    <name evidence="2" type="ORF">UFOVP1035_98</name>
    <name evidence="3" type="ORF">UFOVP1181_57</name>
    <name evidence="1" type="ORF">UFOVP965_102</name>
</gene>
<protein>
    <submittedName>
        <fullName evidence="2">Uncharacterized protein</fullName>
    </submittedName>
</protein>
<name>A0A6J5QFK2_9CAUD</name>
<accession>A0A6J5QFK2</accession>
<dbReference type="EMBL" id="LR797127">
    <property type="protein sequence ID" value="CAB4188704.1"/>
    <property type="molecule type" value="Genomic_DNA"/>
</dbReference>
<dbReference type="EMBL" id="LR796920">
    <property type="protein sequence ID" value="CAB4175012.1"/>
    <property type="molecule type" value="Genomic_DNA"/>
</dbReference>